<sequence length="294" mass="30476">MLGLGVLGAAGLVGGSAVLQGCSTQGEGRGTPTATTTAQPGPPSSGSSAPDAPSGSPQPDAEAEIQRTLAPLRQQQPTQWGTALAGITQRLDSGRPAATLYLTFDACGGPSGSDYDAELIDVLREHAVPATLFLNSRWVTANPEITRKLIADPLFQVENHGTSHRPLSVNGRSAYGIEGTANFDAAVEEIRGNERSLREAFNHNTSWFRSGTAHYDDVAVSICRALGHRVAGFGTNVDSGATASAADVRRALLGADAGDICIAHMNHPGSGTAAGLRRALPELLDRKTSFAKLG</sequence>
<accession>A0A364V515</accession>
<dbReference type="InterPro" id="IPR050248">
    <property type="entry name" value="Polysacc_deacetylase_ArnD"/>
</dbReference>
<name>A0A364V515_9CORY</name>
<dbReference type="Gene3D" id="3.20.20.370">
    <property type="entry name" value="Glycoside hydrolase/deacetylase"/>
    <property type="match status" value="1"/>
</dbReference>
<dbReference type="PROSITE" id="PS51677">
    <property type="entry name" value="NODB"/>
    <property type="match status" value="1"/>
</dbReference>
<dbReference type="AlphaFoldDB" id="A0A364V515"/>
<feature type="domain" description="NodB homology" evidence="2">
    <location>
        <begin position="98"/>
        <end position="294"/>
    </location>
</feature>
<gene>
    <name evidence="3" type="ORF">DLJ54_07020</name>
</gene>
<comment type="caution">
    <text evidence="3">The sequence shown here is derived from an EMBL/GenBank/DDBJ whole genome shotgun (WGS) entry which is preliminary data.</text>
</comment>
<evidence type="ECO:0000256" key="1">
    <source>
        <dbReference type="SAM" id="MobiDB-lite"/>
    </source>
</evidence>
<dbReference type="GO" id="GO:0005975">
    <property type="term" value="P:carbohydrate metabolic process"/>
    <property type="evidence" value="ECO:0007669"/>
    <property type="project" value="InterPro"/>
</dbReference>
<reference evidence="3 4" key="1">
    <citation type="journal article" date="2018" name="Syst. Appl. Microbiol.">
        <title>Corynebacterium heidelbergense sp. nov., isolated from the preen glands of Egyptian geese (Alopochen aegyptiacus).</title>
        <authorList>
            <person name="Braun M.S."/>
            <person name="Wang E."/>
            <person name="Zimmermann S."/>
            <person name="Wink M."/>
        </authorList>
    </citation>
    <scope>NUCLEOTIDE SEQUENCE [LARGE SCALE GENOMIC DNA]</scope>
    <source>
        <strain evidence="3 4">647</strain>
    </source>
</reference>
<dbReference type="PANTHER" id="PTHR10587">
    <property type="entry name" value="GLYCOSYL TRANSFERASE-RELATED"/>
    <property type="match status" value="1"/>
</dbReference>
<feature type="compositionally biased region" description="Low complexity" evidence="1">
    <location>
        <begin position="30"/>
        <end position="60"/>
    </location>
</feature>
<dbReference type="SUPFAM" id="SSF88713">
    <property type="entry name" value="Glycoside hydrolase/deacetylase"/>
    <property type="match status" value="1"/>
</dbReference>
<dbReference type="Pfam" id="PF01522">
    <property type="entry name" value="Polysacc_deac_1"/>
    <property type="match status" value="1"/>
</dbReference>
<dbReference type="EMBL" id="QHCV01000066">
    <property type="protein sequence ID" value="RAV31698.1"/>
    <property type="molecule type" value="Genomic_DNA"/>
</dbReference>
<organism evidence="3 4">
    <name type="scientific">Corynebacterium heidelbergense</name>
    <dbReference type="NCBI Taxonomy" id="2055947"/>
    <lineage>
        <taxon>Bacteria</taxon>
        <taxon>Bacillati</taxon>
        <taxon>Actinomycetota</taxon>
        <taxon>Actinomycetes</taxon>
        <taxon>Mycobacteriales</taxon>
        <taxon>Corynebacteriaceae</taxon>
        <taxon>Corynebacterium</taxon>
    </lineage>
</organism>
<proteinExistence type="predicted"/>
<dbReference type="InterPro" id="IPR002509">
    <property type="entry name" value="NODB_dom"/>
</dbReference>
<protein>
    <submittedName>
        <fullName evidence="3">Polysaccharide deacetylase</fullName>
    </submittedName>
</protein>
<keyword evidence="4" id="KW-1185">Reference proteome</keyword>
<evidence type="ECO:0000313" key="3">
    <source>
        <dbReference type="EMBL" id="RAV31698.1"/>
    </source>
</evidence>
<dbReference type="PANTHER" id="PTHR10587:SF134">
    <property type="entry name" value="SECRETED PROTEIN"/>
    <property type="match status" value="1"/>
</dbReference>
<evidence type="ECO:0000259" key="2">
    <source>
        <dbReference type="PROSITE" id="PS51677"/>
    </source>
</evidence>
<dbReference type="Proteomes" id="UP000251577">
    <property type="component" value="Unassembled WGS sequence"/>
</dbReference>
<evidence type="ECO:0000313" key="4">
    <source>
        <dbReference type="Proteomes" id="UP000251577"/>
    </source>
</evidence>
<dbReference type="GO" id="GO:0016810">
    <property type="term" value="F:hydrolase activity, acting on carbon-nitrogen (but not peptide) bonds"/>
    <property type="evidence" value="ECO:0007669"/>
    <property type="project" value="InterPro"/>
</dbReference>
<feature type="region of interest" description="Disordered" evidence="1">
    <location>
        <begin position="23"/>
        <end position="62"/>
    </location>
</feature>
<dbReference type="InterPro" id="IPR011330">
    <property type="entry name" value="Glyco_hydro/deAcase_b/a-brl"/>
</dbReference>